<sequence length="246" mass="27724">MFYSGLLTEGSRKEMEMREAASLRQQRRMKQAVQFMHKDSADLLPLDGLKKLGTSKETQPHNILQRRLLETNFSKFRGNNCGTRIPNNGISVQSYGFHQGREQSLTTSEEEDLICVCCKCAGKEIKIVIDTGCRFNLISTACLDRFGLKELVKINETEAETLPFPHNLKPVGQIETLPLMIGQIKVDCSAVVVENDVECMSLGFRTLRSLKCVIDTNKQHLVLGTVEREQVPFSDRKSENESSPEV</sequence>
<reference evidence="1" key="1">
    <citation type="submission" date="2022-02" db="EMBL/GenBank/DDBJ databases">
        <title>Atlantic sturgeon de novo genome assembly.</title>
        <authorList>
            <person name="Stock M."/>
            <person name="Klopp C."/>
            <person name="Guiguen Y."/>
            <person name="Cabau C."/>
            <person name="Parinello H."/>
            <person name="Santidrian Yebra-Pimentel E."/>
            <person name="Kuhl H."/>
            <person name="Dirks R.P."/>
            <person name="Guessner J."/>
            <person name="Wuertz S."/>
            <person name="Du K."/>
            <person name="Schartl M."/>
        </authorList>
    </citation>
    <scope>NUCLEOTIDE SEQUENCE</scope>
    <source>
        <strain evidence="1">STURGEONOMICS-FGT-2020</strain>
        <tissue evidence="1">Whole blood</tissue>
    </source>
</reference>
<name>A0AAD8CXF1_ACIOX</name>
<gene>
    <name evidence="1" type="primary">Nrip3</name>
    <name evidence="1" type="ORF">AOXY_G21213</name>
</gene>
<dbReference type="Proteomes" id="UP001230051">
    <property type="component" value="Unassembled WGS sequence"/>
</dbReference>
<evidence type="ECO:0000313" key="1">
    <source>
        <dbReference type="EMBL" id="KAK1159792.1"/>
    </source>
</evidence>
<proteinExistence type="predicted"/>
<protein>
    <submittedName>
        <fullName evidence="1">Nuclear receptor-interacting protein 3-like</fullName>
    </submittedName>
</protein>
<dbReference type="SUPFAM" id="SSF50630">
    <property type="entry name" value="Acid proteases"/>
    <property type="match status" value="1"/>
</dbReference>
<accession>A0AAD8CXF1</accession>
<keyword evidence="1" id="KW-0675">Receptor</keyword>
<evidence type="ECO:0000313" key="2">
    <source>
        <dbReference type="Proteomes" id="UP001230051"/>
    </source>
</evidence>
<keyword evidence="2" id="KW-1185">Reference proteome</keyword>
<dbReference type="InterPro" id="IPR021109">
    <property type="entry name" value="Peptidase_aspartic_dom_sf"/>
</dbReference>
<dbReference type="PANTHER" id="PTHR12917">
    <property type="entry name" value="ASPARTYL PROTEASE DDI-RELATED"/>
    <property type="match status" value="1"/>
</dbReference>
<dbReference type="EMBL" id="JAGXEW010000021">
    <property type="protein sequence ID" value="KAK1159792.1"/>
    <property type="molecule type" value="Genomic_DNA"/>
</dbReference>
<comment type="caution">
    <text evidence="1">The sequence shown here is derived from an EMBL/GenBank/DDBJ whole genome shotgun (WGS) entry which is preliminary data.</text>
</comment>
<dbReference type="Gene3D" id="2.40.70.10">
    <property type="entry name" value="Acid Proteases"/>
    <property type="match status" value="1"/>
</dbReference>
<dbReference type="PANTHER" id="PTHR12917:SF16">
    <property type="entry name" value="NUCLEAR RECEPTOR-INTERACTING PROTEIN 3"/>
    <property type="match status" value="1"/>
</dbReference>
<organism evidence="1 2">
    <name type="scientific">Acipenser oxyrinchus oxyrinchus</name>
    <dbReference type="NCBI Taxonomy" id="40147"/>
    <lineage>
        <taxon>Eukaryota</taxon>
        <taxon>Metazoa</taxon>
        <taxon>Chordata</taxon>
        <taxon>Craniata</taxon>
        <taxon>Vertebrata</taxon>
        <taxon>Euteleostomi</taxon>
        <taxon>Actinopterygii</taxon>
        <taxon>Chondrostei</taxon>
        <taxon>Acipenseriformes</taxon>
        <taxon>Acipenseridae</taxon>
        <taxon>Acipenser</taxon>
    </lineage>
</organism>
<dbReference type="AlphaFoldDB" id="A0AAD8CXF1"/>